<dbReference type="SUPFAM" id="SSF55031">
    <property type="entry name" value="Bacterial exopeptidase dimerisation domain"/>
    <property type="match status" value="1"/>
</dbReference>
<keyword evidence="4" id="KW-1185">Reference proteome</keyword>
<evidence type="ECO:0000313" key="3">
    <source>
        <dbReference type="EMBL" id="GEA85235.1"/>
    </source>
</evidence>
<sequence length="415" mass="42077">MTTTIVPATVTPDDDRARAAGALYRALHAAPELSGRERETAAMCAAELRAAGAHVLERVGGHGVVGVLRNGDGPVVALRAELDALAVAEATGLPYASNRRTTLGGRQVGVSHACGHDVHLAAVLTAVHQLAESRRAWQGTVVAVLQPAAETGHGAAAMLADGLADRVPAPDVLLAQHVSPDPLGAVTIGAAAMLSSSIALEVTLHGTGGHVAFPGGSVDTVAVLLDVLAAAGDLAGEAGVELTVSAVHGGASHNTLPHVVHAELALRGADARVLDVIADEVCALARHVADRSGCPRPADVERIASFGDVRNDADAARRVHRALVGRRMPTYPLTAPSPASDDVGALAHGLGCPLVYWFLGSTDPHVLEAAAGTRSASGMPSSGPPTNHAPDFAPHPDTVVHAARTLLVAAGAWLT</sequence>
<reference evidence="3 4" key="1">
    <citation type="submission" date="2019-06" db="EMBL/GenBank/DDBJ databases">
        <title>Whole genome shotgun sequence of Cellulomonas gelida NBRC 3748.</title>
        <authorList>
            <person name="Hosoyama A."/>
            <person name="Uohara A."/>
            <person name="Ohji S."/>
            <person name="Ichikawa N."/>
        </authorList>
    </citation>
    <scope>NUCLEOTIDE SEQUENCE [LARGE SCALE GENOMIC DNA]</scope>
    <source>
        <strain evidence="3 4">NBRC 3748</strain>
    </source>
</reference>
<dbReference type="PANTHER" id="PTHR11014">
    <property type="entry name" value="PEPTIDASE M20 FAMILY MEMBER"/>
    <property type="match status" value="1"/>
</dbReference>
<protein>
    <submittedName>
        <fullName evidence="3">Peptidase</fullName>
    </submittedName>
</protein>
<dbReference type="EMBL" id="BJLQ01000029">
    <property type="protein sequence ID" value="GEA85235.1"/>
    <property type="molecule type" value="Genomic_DNA"/>
</dbReference>
<dbReference type="InterPro" id="IPR002933">
    <property type="entry name" value="Peptidase_M20"/>
</dbReference>
<dbReference type="InterPro" id="IPR017439">
    <property type="entry name" value="Amidohydrolase"/>
</dbReference>
<dbReference type="Gene3D" id="3.40.630.10">
    <property type="entry name" value="Zn peptidases"/>
    <property type="match status" value="1"/>
</dbReference>
<accession>A0A4Y3KPX7</accession>
<dbReference type="GO" id="GO:0016787">
    <property type="term" value="F:hydrolase activity"/>
    <property type="evidence" value="ECO:0007669"/>
    <property type="project" value="InterPro"/>
</dbReference>
<dbReference type="InterPro" id="IPR011650">
    <property type="entry name" value="Peptidase_M20_dimer"/>
</dbReference>
<dbReference type="PANTHER" id="PTHR11014:SF63">
    <property type="entry name" value="METALLOPEPTIDASE, PUTATIVE (AFU_ORTHOLOGUE AFUA_6G09600)-RELATED"/>
    <property type="match status" value="1"/>
</dbReference>
<name>A0A4Y3KPX7_9CELL</name>
<feature type="domain" description="Peptidase M20 dimerisation" evidence="2">
    <location>
        <begin position="196"/>
        <end position="288"/>
    </location>
</feature>
<proteinExistence type="predicted"/>
<comment type="caution">
    <text evidence="3">The sequence shown here is derived from an EMBL/GenBank/DDBJ whole genome shotgun (WGS) entry which is preliminary data.</text>
</comment>
<dbReference type="RefSeq" id="WP_170210966.1">
    <property type="nucleotide sequence ID" value="NZ_BJLQ01000029.1"/>
</dbReference>
<feature type="region of interest" description="Disordered" evidence="1">
    <location>
        <begin position="371"/>
        <end position="396"/>
    </location>
</feature>
<dbReference type="Pfam" id="PF01546">
    <property type="entry name" value="Peptidase_M20"/>
    <property type="match status" value="1"/>
</dbReference>
<dbReference type="Pfam" id="PF07687">
    <property type="entry name" value="M20_dimer"/>
    <property type="match status" value="1"/>
</dbReference>
<dbReference type="SUPFAM" id="SSF53187">
    <property type="entry name" value="Zn-dependent exopeptidases"/>
    <property type="match status" value="1"/>
</dbReference>
<evidence type="ECO:0000313" key="4">
    <source>
        <dbReference type="Proteomes" id="UP000320461"/>
    </source>
</evidence>
<gene>
    <name evidence="3" type="ORF">CGE01nite_24860</name>
</gene>
<dbReference type="AlphaFoldDB" id="A0A4Y3KPX7"/>
<dbReference type="Proteomes" id="UP000320461">
    <property type="component" value="Unassembled WGS sequence"/>
</dbReference>
<evidence type="ECO:0000256" key="1">
    <source>
        <dbReference type="SAM" id="MobiDB-lite"/>
    </source>
</evidence>
<evidence type="ECO:0000259" key="2">
    <source>
        <dbReference type="Pfam" id="PF07687"/>
    </source>
</evidence>
<organism evidence="3 4">
    <name type="scientific">Cellulomonas gelida</name>
    <dbReference type="NCBI Taxonomy" id="1712"/>
    <lineage>
        <taxon>Bacteria</taxon>
        <taxon>Bacillati</taxon>
        <taxon>Actinomycetota</taxon>
        <taxon>Actinomycetes</taxon>
        <taxon>Micrococcales</taxon>
        <taxon>Cellulomonadaceae</taxon>
        <taxon>Cellulomonas</taxon>
    </lineage>
</organism>
<dbReference type="Gene3D" id="3.30.70.360">
    <property type="match status" value="1"/>
</dbReference>
<dbReference type="InterPro" id="IPR036264">
    <property type="entry name" value="Bact_exopeptidase_dim_dom"/>
</dbReference>